<evidence type="ECO:0000313" key="2">
    <source>
        <dbReference type="EMBL" id="MCF4141269.1"/>
    </source>
</evidence>
<name>A0ABS9EJ93_9BACT</name>
<sequence>MTVEINEKLIAEMVRQVLQSGGSQEDGASNPPQETSVKDRKALSKDDYPLAVKRPELLVGPRGKGFDELTLSNIESGNVAFEDFKITPDALEYQAQIAEDDGCHQIAVNLRRAAELTKVPDARVLEIYNAMRPHRSTKSDLLGIADELEKNYGAMVCAELLRETADVYERRKLLKGDLPTE</sequence>
<proteinExistence type="predicted"/>
<comment type="caution">
    <text evidence="2">The sequence shown here is derived from an EMBL/GenBank/DDBJ whole genome shotgun (WGS) entry which is preliminary data.</text>
</comment>
<evidence type="ECO:0000313" key="3">
    <source>
        <dbReference type="Proteomes" id="UP001200430"/>
    </source>
</evidence>
<dbReference type="InterPro" id="IPR003207">
    <property type="entry name" value="Ppandiol/glycerol_DeHydtase_su"/>
</dbReference>
<dbReference type="Pfam" id="PF02287">
    <property type="entry name" value="Dehydratase_SU"/>
    <property type="match status" value="1"/>
</dbReference>
<dbReference type="NCBIfam" id="NF011972">
    <property type="entry name" value="PRK15443.1-3"/>
    <property type="match status" value="1"/>
</dbReference>
<dbReference type="SUPFAM" id="SSF47148">
    <property type="entry name" value="Diol dehydratase, gamma subunit"/>
    <property type="match status" value="1"/>
</dbReference>
<dbReference type="PIRSF" id="PIRSF018505">
    <property type="entry name" value="Prpndl_dhdrts_sm"/>
    <property type="match status" value="1"/>
</dbReference>
<feature type="compositionally biased region" description="Polar residues" evidence="1">
    <location>
        <begin position="18"/>
        <end position="35"/>
    </location>
</feature>
<dbReference type="EMBL" id="JAKGUD010000001">
    <property type="protein sequence ID" value="MCF4141269.1"/>
    <property type="molecule type" value="Genomic_DNA"/>
</dbReference>
<accession>A0ABS9EJ93</accession>
<keyword evidence="3" id="KW-1185">Reference proteome</keyword>
<dbReference type="Gene3D" id="1.10.1510.20">
    <property type="entry name" value="Propanediol/glycerol dehydratase, small subunit"/>
    <property type="match status" value="1"/>
</dbReference>
<protein>
    <submittedName>
        <fullName evidence="2">Diol dehydratase small subunit</fullName>
    </submittedName>
</protein>
<dbReference type="RefSeq" id="WP_236097598.1">
    <property type="nucleotide sequence ID" value="NZ_JAKGUD010000001.1"/>
</dbReference>
<gene>
    <name evidence="2" type="ORF">L2W38_00345</name>
</gene>
<organism evidence="2 3">
    <name type="scientific">Dethiosulfovibrio marinus</name>
    <dbReference type="NCBI Taxonomy" id="133532"/>
    <lineage>
        <taxon>Bacteria</taxon>
        <taxon>Thermotogati</taxon>
        <taxon>Synergistota</taxon>
        <taxon>Synergistia</taxon>
        <taxon>Synergistales</taxon>
        <taxon>Dethiosulfovibrionaceae</taxon>
        <taxon>Dethiosulfovibrio</taxon>
    </lineage>
</organism>
<feature type="region of interest" description="Disordered" evidence="1">
    <location>
        <begin position="18"/>
        <end position="44"/>
    </location>
</feature>
<reference evidence="2 3" key="1">
    <citation type="submission" date="2022-01" db="EMBL/GenBank/DDBJ databases">
        <title>Dethiosulfovibrio faecalis sp. nov., a novel proteolytic, non-sulfur-reducing bacterium isolated from a marine aquaculture solid waste bioreactor.</title>
        <authorList>
            <person name="Grabowski S."/>
            <person name="Apolinario E."/>
            <person name="Schneider N."/>
            <person name="Marshall C.W."/>
            <person name="Sowers K.R."/>
        </authorList>
    </citation>
    <scope>NUCLEOTIDE SEQUENCE [LARGE SCALE GENOMIC DNA]</scope>
    <source>
        <strain evidence="2 3">DSM 12537</strain>
    </source>
</reference>
<dbReference type="Proteomes" id="UP001200430">
    <property type="component" value="Unassembled WGS sequence"/>
</dbReference>
<evidence type="ECO:0000256" key="1">
    <source>
        <dbReference type="SAM" id="MobiDB-lite"/>
    </source>
</evidence>
<dbReference type="InterPro" id="IPR036091">
    <property type="entry name" value="Prodiol/glycerol_DeHase__sf_su"/>
</dbReference>